<evidence type="ECO:0000256" key="6">
    <source>
        <dbReference type="ARBA" id="ARBA00022989"/>
    </source>
</evidence>
<evidence type="ECO:0000256" key="2">
    <source>
        <dbReference type="ARBA" id="ARBA00022654"/>
    </source>
</evidence>
<feature type="transmembrane region" description="Helical" evidence="8">
    <location>
        <begin position="142"/>
        <end position="167"/>
    </location>
</feature>
<keyword evidence="6 8" id="KW-1133">Transmembrane helix</keyword>
<feature type="transmembrane region" description="Helical" evidence="8">
    <location>
        <begin position="104"/>
        <end position="121"/>
    </location>
</feature>
<evidence type="ECO:0000256" key="4">
    <source>
        <dbReference type="ARBA" id="ARBA00022692"/>
    </source>
</evidence>
<dbReference type="EMBL" id="JACVVD010000004">
    <property type="protein sequence ID" value="MBD0381120.1"/>
    <property type="molecule type" value="Genomic_DNA"/>
</dbReference>
<evidence type="ECO:0000313" key="9">
    <source>
        <dbReference type="EMBL" id="MBD0381120.1"/>
    </source>
</evidence>
<evidence type="ECO:0000256" key="1">
    <source>
        <dbReference type="ARBA" id="ARBA00022475"/>
    </source>
</evidence>
<evidence type="ECO:0000256" key="7">
    <source>
        <dbReference type="ARBA" id="ARBA00023136"/>
    </source>
</evidence>
<reference evidence="9" key="1">
    <citation type="submission" date="2020-09" db="EMBL/GenBank/DDBJ databases">
        <title>Draft Genome Sequence of Paenibacillus sp. WST5.</title>
        <authorList>
            <person name="Bao Z."/>
        </authorList>
    </citation>
    <scope>NUCLEOTIDE SEQUENCE</scope>
    <source>
        <strain evidence="9">WST5</strain>
    </source>
</reference>
<keyword evidence="7 8" id="KW-0472">Membrane</keyword>
<feature type="transmembrane region" description="Helical" evidence="8">
    <location>
        <begin position="28"/>
        <end position="48"/>
    </location>
</feature>
<evidence type="ECO:0000256" key="5">
    <source>
        <dbReference type="ARBA" id="ARBA00022801"/>
    </source>
</evidence>
<gene>
    <name evidence="9" type="ORF">ICC18_13425</name>
</gene>
<evidence type="ECO:0000313" key="10">
    <source>
        <dbReference type="Proteomes" id="UP000650466"/>
    </source>
</evidence>
<keyword evidence="2" id="KW-0673">Quorum sensing</keyword>
<keyword evidence="1" id="KW-1003">Cell membrane</keyword>
<dbReference type="Proteomes" id="UP000650466">
    <property type="component" value="Unassembled WGS sequence"/>
</dbReference>
<keyword evidence="4 8" id="KW-0812">Transmembrane</keyword>
<dbReference type="SMART" id="SM00793">
    <property type="entry name" value="AgrB"/>
    <property type="match status" value="1"/>
</dbReference>
<dbReference type="AlphaFoldDB" id="A0A926KNS2"/>
<keyword evidence="3" id="KW-0645">Protease</keyword>
<dbReference type="Pfam" id="PF04647">
    <property type="entry name" value="AgrB"/>
    <property type="match status" value="1"/>
</dbReference>
<dbReference type="GO" id="GO:0009372">
    <property type="term" value="P:quorum sensing"/>
    <property type="evidence" value="ECO:0007669"/>
    <property type="project" value="UniProtKB-KW"/>
</dbReference>
<protein>
    <submittedName>
        <fullName evidence="9">Accessory gene regulator B family protein</fullName>
    </submittedName>
</protein>
<sequence length="186" mass="21295">MKLIDRWIFQIADFSINNNPNSPSRDSIVFVFRLLAIIMLTTLITLLACGVTGHLYEGFLIVAATILIKVFIGSLHFRSIVLCTIVSSLSMIILAFLPKSHSSLVLYILSGIAIVLIYLYAPKNIVVFMRLRQDQIPHLKWVAIFLVVLNMWIQIPLFIDAFLYHVISITPVFEYLFRLIERRTSP</sequence>
<dbReference type="RefSeq" id="WP_188174924.1">
    <property type="nucleotide sequence ID" value="NZ_JACVVD010000004.1"/>
</dbReference>
<name>A0A926KNS2_9BACL</name>
<dbReference type="GO" id="GO:0016020">
    <property type="term" value="C:membrane"/>
    <property type="evidence" value="ECO:0007669"/>
    <property type="project" value="InterPro"/>
</dbReference>
<comment type="caution">
    <text evidence="9">The sequence shown here is derived from an EMBL/GenBank/DDBJ whole genome shotgun (WGS) entry which is preliminary data.</text>
</comment>
<keyword evidence="10" id="KW-1185">Reference proteome</keyword>
<proteinExistence type="predicted"/>
<feature type="transmembrane region" description="Helical" evidence="8">
    <location>
        <begin position="79"/>
        <end position="98"/>
    </location>
</feature>
<dbReference type="GO" id="GO:0008233">
    <property type="term" value="F:peptidase activity"/>
    <property type="evidence" value="ECO:0007669"/>
    <property type="project" value="UniProtKB-KW"/>
</dbReference>
<evidence type="ECO:0000256" key="3">
    <source>
        <dbReference type="ARBA" id="ARBA00022670"/>
    </source>
</evidence>
<keyword evidence="5" id="KW-0378">Hydrolase</keyword>
<dbReference type="GO" id="GO:0006508">
    <property type="term" value="P:proteolysis"/>
    <property type="evidence" value="ECO:0007669"/>
    <property type="project" value="UniProtKB-KW"/>
</dbReference>
<accession>A0A926KNS2</accession>
<dbReference type="InterPro" id="IPR006741">
    <property type="entry name" value="AgrB"/>
</dbReference>
<evidence type="ECO:0000256" key="8">
    <source>
        <dbReference type="SAM" id="Phobius"/>
    </source>
</evidence>
<organism evidence="9 10">
    <name type="scientific">Paenibacillus sedimenti</name>
    <dbReference type="NCBI Taxonomy" id="2770274"/>
    <lineage>
        <taxon>Bacteria</taxon>
        <taxon>Bacillati</taxon>
        <taxon>Bacillota</taxon>
        <taxon>Bacilli</taxon>
        <taxon>Bacillales</taxon>
        <taxon>Paenibacillaceae</taxon>
        <taxon>Paenibacillus</taxon>
    </lineage>
</organism>
<feature type="transmembrane region" description="Helical" evidence="8">
    <location>
        <begin position="54"/>
        <end position="72"/>
    </location>
</feature>